<comment type="caution">
    <text evidence="2">The sequence shown here is derived from an EMBL/GenBank/DDBJ whole genome shotgun (WGS) entry which is preliminary data.</text>
</comment>
<gene>
    <name evidence="2" type="ORF">ACJ72_06422</name>
</gene>
<dbReference type="AlphaFoldDB" id="A0A1B7NRF6"/>
<dbReference type="Proteomes" id="UP000091918">
    <property type="component" value="Unassembled WGS sequence"/>
</dbReference>
<dbReference type="OrthoDB" id="4188656at2759"/>
<accession>A0A1B7NRF6</accession>
<name>A0A1B7NRF6_9EURO</name>
<proteinExistence type="predicted"/>
<dbReference type="EMBL" id="LGUA01001092">
    <property type="protein sequence ID" value="OAX79257.1"/>
    <property type="molecule type" value="Genomic_DNA"/>
</dbReference>
<reference evidence="2 3" key="1">
    <citation type="submission" date="2015-07" db="EMBL/GenBank/DDBJ databases">
        <title>Emmonsia species relationships and genome sequence.</title>
        <authorList>
            <person name="Cuomo C.A."/>
            <person name="Schwartz I.S."/>
            <person name="Kenyon C."/>
            <person name="de Hoog G.S."/>
            <person name="Govender N.P."/>
            <person name="Botha A."/>
            <person name="Moreno L."/>
            <person name="de Vries M."/>
            <person name="Munoz J.F."/>
            <person name="Stielow J.B."/>
        </authorList>
    </citation>
    <scope>NUCLEOTIDE SEQUENCE [LARGE SCALE GENOMIC DNA]</scope>
    <source>
        <strain evidence="2 3">CBS 136260</strain>
    </source>
</reference>
<keyword evidence="3" id="KW-1185">Reference proteome</keyword>
<protein>
    <submittedName>
        <fullName evidence="2">Uncharacterized protein</fullName>
    </submittedName>
</protein>
<evidence type="ECO:0000313" key="3">
    <source>
        <dbReference type="Proteomes" id="UP000091918"/>
    </source>
</evidence>
<evidence type="ECO:0000256" key="1">
    <source>
        <dbReference type="SAM" id="MobiDB-lite"/>
    </source>
</evidence>
<dbReference type="STRING" id="1658172.A0A1B7NRF6"/>
<feature type="region of interest" description="Disordered" evidence="1">
    <location>
        <begin position="29"/>
        <end position="124"/>
    </location>
</feature>
<sequence>MDNTSSPQPLREQDANVNLNQLLSDTFDKVGKASGAGGLETSKWAVNQKQQRKQPSDGGLWRNGIDQRGITRNRPQQQQPLQPQPKPLCSPHRCENGYSGSREGEGDANHQPGEVASPSFKASLSTRDGDATRILRVTNVEMNVDMASLHALVGQCIDPGLEKIVDAWEVGDTCRTVTLHFNSKDKAMLFSSLLDRLHNWSRYKIGYASECNS</sequence>
<organism evidence="2 3">
    <name type="scientific">Emergomyces africanus</name>
    <dbReference type="NCBI Taxonomy" id="1955775"/>
    <lineage>
        <taxon>Eukaryota</taxon>
        <taxon>Fungi</taxon>
        <taxon>Dikarya</taxon>
        <taxon>Ascomycota</taxon>
        <taxon>Pezizomycotina</taxon>
        <taxon>Eurotiomycetes</taxon>
        <taxon>Eurotiomycetidae</taxon>
        <taxon>Onygenales</taxon>
        <taxon>Ajellomycetaceae</taxon>
        <taxon>Emergomyces</taxon>
    </lineage>
</organism>
<evidence type="ECO:0000313" key="2">
    <source>
        <dbReference type="EMBL" id="OAX79257.1"/>
    </source>
</evidence>